<protein>
    <submittedName>
        <fullName evidence="1">Uncharacterized protein</fullName>
    </submittedName>
</protein>
<dbReference type="AlphaFoldDB" id="A0A0P7ZA22"/>
<evidence type="ECO:0000313" key="1">
    <source>
        <dbReference type="EMBL" id="KPQ28948.1"/>
    </source>
</evidence>
<dbReference type="Proteomes" id="UP000050416">
    <property type="component" value="Unassembled WGS sequence"/>
</dbReference>
<dbReference type="PATRIC" id="fig|1305731.5.peg.70"/>
<comment type="caution">
    <text evidence="1">The sequence shown here is derived from an EMBL/GenBank/DDBJ whole genome shotgun (WGS) entry which is preliminary data.</text>
</comment>
<sequence>MGMAFNYPGASQNGQAEHIPWRDWKPSDRVCISIDYDCLARLIASKQLHVEAFCCNDEASLQVVKDLLLDCLRTR</sequence>
<dbReference type="EMBL" id="LJZQ01000010">
    <property type="protein sequence ID" value="KPQ28948.1"/>
    <property type="molecule type" value="Genomic_DNA"/>
</dbReference>
<reference evidence="1 2" key="1">
    <citation type="submission" date="2015-09" db="EMBL/GenBank/DDBJ databases">
        <title>Identification and resolution of microdiversity through metagenomic sequencing of parallel consortia.</title>
        <authorList>
            <person name="Nelson W.C."/>
            <person name="Romine M.F."/>
            <person name="Lindemann S.R."/>
        </authorList>
    </citation>
    <scope>NUCLEOTIDE SEQUENCE [LARGE SCALE GENOMIC DNA]</scope>
    <source>
        <strain evidence="1">HL-55</strain>
    </source>
</reference>
<accession>A0A0P7ZA22</accession>
<proteinExistence type="predicted"/>
<name>A0A0P7ZA22_9GAMM</name>
<gene>
    <name evidence="1" type="ORF">HLUCCX14_08655</name>
</gene>
<evidence type="ECO:0000313" key="2">
    <source>
        <dbReference type="Proteomes" id="UP000050416"/>
    </source>
</evidence>
<dbReference type="STRING" id="1305731.GCA_000934705_02996"/>
<organism evidence="1 2">
    <name type="scientific">Marinobacter excellens HL-55</name>
    <dbReference type="NCBI Taxonomy" id="1305731"/>
    <lineage>
        <taxon>Bacteria</taxon>
        <taxon>Pseudomonadati</taxon>
        <taxon>Pseudomonadota</taxon>
        <taxon>Gammaproteobacteria</taxon>
        <taxon>Pseudomonadales</taxon>
        <taxon>Marinobacteraceae</taxon>
        <taxon>Marinobacter</taxon>
    </lineage>
</organism>